<comment type="caution">
    <text evidence="2">The sequence shown here is derived from an EMBL/GenBank/DDBJ whole genome shotgun (WGS) entry which is preliminary data.</text>
</comment>
<reference evidence="2 3" key="1">
    <citation type="submission" date="2024-10" db="EMBL/GenBank/DDBJ databases">
        <title>The Natural Products Discovery Center: Release of the First 8490 Sequenced Strains for Exploring Actinobacteria Biosynthetic Diversity.</title>
        <authorList>
            <person name="Kalkreuter E."/>
            <person name="Kautsar S.A."/>
            <person name="Yang D."/>
            <person name="Bader C.D."/>
            <person name="Teijaro C.N."/>
            <person name="Fluegel L."/>
            <person name="Davis C.M."/>
            <person name="Simpson J.R."/>
            <person name="Lauterbach L."/>
            <person name="Steele A.D."/>
            <person name="Gui C."/>
            <person name="Meng S."/>
            <person name="Li G."/>
            <person name="Viehrig K."/>
            <person name="Ye F."/>
            <person name="Su P."/>
            <person name="Kiefer A.F."/>
            <person name="Nichols A."/>
            <person name="Cepeda A.J."/>
            <person name="Yan W."/>
            <person name="Fan B."/>
            <person name="Jiang Y."/>
            <person name="Adhikari A."/>
            <person name="Zheng C.-J."/>
            <person name="Schuster L."/>
            <person name="Cowan T.M."/>
            <person name="Smanski M.J."/>
            <person name="Chevrette M.G."/>
            <person name="De Carvalho L.P.S."/>
            <person name="Shen B."/>
        </authorList>
    </citation>
    <scope>NUCLEOTIDE SEQUENCE [LARGE SCALE GENOMIC DNA]</scope>
    <source>
        <strain evidence="2 3">NPDC051599</strain>
    </source>
</reference>
<keyword evidence="3" id="KW-1185">Reference proteome</keyword>
<dbReference type="RefSeq" id="WP_398657467.1">
    <property type="nucleotide sequence ID" value="NZ_JBITDC010000006.1"/>
</dbReference>
<organism evidence="2 3">
    <name type="scientific">Streptomyces cellulosae</name>
    <dbReference type="NCBI Taxonomy" id="1968"/>
    <lineage>
        <taxon>Bacteria</taxon>
        <taxon>Bacillati</taxon>
        <taxon>Actinomycetota</taxon>
        <taxon>Actinomycetes</taxon>
        <taxon>Kitasatosporales</taxon>
        <taxon>Streptomycetaceae</taxon>
        <taxon>Streptomyces</taxon>
    </lineage>
</organism>
<evidence type="ECO:0000256" key="1">
    <source>
        <dbReference type="SAM" id="MobiDB-lite"/>
    </source>
</evidence>
<protein>
    <submittedName>
        <fullName evidence="2">Uncharacterized protein</fullName>
    </submittedName>
</protein>
<dbReference type="Proteomes" id="UP001612415">
    <property type="component" value="Unassembled WGS sequence"/>
</dbReference>
<accession>A0ABW7Y335</accession>
<sequence>MQGLTNADLEALSQSNVQPSFDVSADTDPQFGSYSVGDEALFVIDPEPQSPNGREGVFRIVSIENTSVNGPERVRLTCVEA</sequence>
<feature type="compositionally biased region" description="Polar residues" evidence="1">
    <location>
        <begin position="12"/>
        <end position="21"/>
    </location>
</feature>
<gene>
    <name evidence="2" type="ORF">ACIA8P_19160</name>
</gene>
<name>A0ABW7Y335_STRCE</name>
<proteinExistence type="predicted"/>
<evidence type="ECO:0000313" key="3">
    <source>
        <dbReference type="Proteomes" id="UP001612415"/>
    </source>
</evidence>
<feature type="region of interest" description="Disordered" evidence="1">
    <location>
        <begin position="1"/>
        <end position="29"/>
    </location>
</feature>
<evidence type="ECO:0000313" key="2">
    <source>
        <dbReference type="EMBL" id="MFI5676767.1"/>
    </source>
</evidence>
<dbReference type="EMBL" id="JBITDC010000006">
    <property type="protein sequence ID" value="MFI5676767.1"/>
    <property type="molecule type" value="Genomic_DNA"/>
</dbReference>